<dbReference type="OrthoDB" id="181267at2"/>
<evidence type="ECO:0000313" key="5">
    <source>
        <dbReference type="Proteomes" id="UP000030341"/>
    </source>
</evidence>
<protein>
    <recommendedName>
        <fullName evidence="3">trans-L-3-hydroxyproline dehydratase</fullName>
        <ecNumber evidence="3">4.2.1.77</ecNumber>
    </recommendedName>
</protein>
<dbReference type="Pfam" id="PF05544">
    <property type="entry name" value="Pro_racemase"/>
    <property type="match status" value="1"/>
</dbReference>
<dbReference type="PANTHER" id="PTHR33442">
    <property type="entry name" value="TRANS-3-HYDROXY-L-PROLINE DEHYDRATASE"/>
    <property type="match status" value="1"/>
</dbReference>
<keyword evidence="5" id="KW-1185">Reference proteome</keyword>
<dbReference type="FunFam" id="3.10.310.10:FF:000003">
    <property type="entry name" value="Proline racemase"/>
    <property type="match status" value="1"/>
</dbReference>
<proteinExistence type="inferred from homology"/>
<dbReference type="EMBL" id="CP009888">
    <property type="protein sequence ID" value="AIY64084.1"/>
    <property type="molecule type" value="Genomic_DNA"/>
</dbReference>
<dbReference type="KEGG" id="pseo:OM33_02130"/>
<dbReference type="Proteomes" id="UP000030341">
    <property type="component" value="Chromosome 1"/>
</dbReference>
<dbReference type="RefSeq" id="WP_038638143.1">
    <property type="nucleotide sequence ID" value="NZ_CP009888.1"/>
</dbReference>
<evidence type="ECO:0000313" key="4">
    <source>
        <dbReference type="EMBL" id="AIY64084.1"/>
    </source>
</evidence>
<dbReference type="GO" id="GO:0050346">
    <property type="term" value="F:trans-L-3-hydroxyproline dehydratase activity"/>
    <property type="evidence" value="ECO:0007669"/>
    <property type="project" value="UniProtKB-EC"/>
</dbReference>
<organism evidence="4 5">
    <name type="scientific">Pseudoalteromonas piratica</name>
    <dbReference type="NCBI Taxonomy" id="1348114"/>
    <lineage>
        <taxon>Bacteria</taxon>
        <taxon>Pseudomonadati</taxon>
        <taxon>Pseudomonadota</taxon>
        <taxon>Gammaproteobacteria</taxon>
        <taxon>Alteromonadales</taxon>
        <taxon>Pseudoalteromonadaceae</taxon>
        <taxon>Pseudoalteromonas</taxon>
    </lineage>
</organism>
<gene>
    <name evidence="4" type="ORF">OM33_02130</name>
</gene>
<dbReference type="HOGENOM" id="CLU_036729_0_0_6"/>
<evidence type="ECO:0000256" key="3">
    <source>
        <dbReference type="ARBA" id="ARBA00013105"/>
    </source>
</evidence>
<dbReference type="InterPro" id="IPR008794">
    <property type="entry name" value="Pro_racemase_fam"/>
</dbReference>
<evidence type="ECO:0000256" key="2">
    <source>
        <dbReference type="ARBA" id="ARBA00007529"/>
    </source>
</evidence>
<dbReference type="AlphaFoldDB" id="A0A0A7EBY1"/>
<accession>A0A0A7EBY1</accession>
<dbReference type="Gene3D" id="3.10.310.10">
    <property type="entry name" value="Diaminopimelate Epimerase, Chain A, domain 1"/>
    <property type="match status" value="2"/>
</dbReference>
<dbReference type="SUPFAM" id="SSF54506">
    <property type="entry name" value="Diaminopimelate epimerase-like"/>
    <property type="match status" value="1"/>
</dbReference>
<comment type="catalytic activity">
    <reaction evidence="1">
        <text>trans-3-hydroxy-L-proline = 1-pyrroline-2-carboxylate + H2O</text>
        <dbReference type="Rhea" id="RHEA:10320"/>
        <dbReference type="ChEBI" id="CHEBI:15377"/>
        <dbReference type="ChEBI" id="CHEBI:39785"/>
        <dbReference type="ChEBI" id="CHEBI:57938"/>
        <dbReference type="EC" id="4.2.1.77"/>
    </reaction>
</comment>
<dbReference type="PIRSF" id="PIRSF029792">
    <property type="entry name" value="Pro_racemase"/>
    <property type="match status" value="1"/>
</dbReference>
<name>A0A0A7EBY1_9GAMM</name>
<dbReference type="STRING" id="1348114.OM33_02130"/>
<evidence type="ECO:0000256" key="1">
    <source>
        <dbReference type="ARBA" id="ARBA00001148"/>
    </source>
</evidence>
<dbReference type="GO" id="GO:0047580">
    <property type="term" value="F:4-hydroxyproline epimerase activity"/>
    <property type="evidence" value="ECO:0007669"/>
    <property type="project" value="UniProtKB-ARBA"/>
</dbReference>
<reference evidence="4 5" key="1">
    <citation type="submission" date="2014-11" db="EMBL/GenBank/DDBJ databases">
        <title>Complete Genome Sequence of Pseudoalteromonas sp. Strain OCN003 Isolated from Kaneohe Bay, Oahu, Hawaii.</title>
        <authorList>
            <person name="Beurmann S."/>
            <person name="Videau P."/>
            <person name="Ushijima B."/>
            <person name="Smith A.M."/>
            <person name="Aeby G.S."/>
            <person name="Callahan S.M."/>
            <person name="Belcaid M."/>
        </authorList>
    </citation>
    <scope>NUCLEOTIDE SEQUENCE [LARGE SCALE GENOMIC DNA]</scope>
    <source>
        <strain evidence="4 5">OCN003</strain>
    </source>
</reference>
<dbReference type="eggNOG" id="COG3938">
    <property type="taxonomic scope" value="Bacteria"/>
</dbReference>
<dbReference type="SFLD" id="SFLDS00028">
    <property type="entry name" value="Proline_Racemase"/>
    <property type="match status" value="1"/>
</dbReference>
<dbReference type="EC" id="4.2.1.77" evidence="3"/>
<sequence>MNTNAFANWQPSKAMQQITTLEMHTGGEPLRIITSGFPTLKGDTILAKRQDCLANHDDLRKGLMFEPRGHADMYGALIVEPERDTSDLGVLFLHNEGYSTMCGHAIIALSKAAIEAGVINKKEGVNQINFDVPCGQIRSSVTVNNGEISDIRFLNVPSFLALKAQQTEVEGIGTVTFDLAYGGAFYAYVDADAIGLSLKQDNSNQIIDWGKRIKQAVIASTDINHPFEADLSFLYGTIFVSHTQMEHPDSHSRNVCIFAEGELDRSPTGSGVAGRAAIHFAKNEIETQQEIVIESILGSQFSVKVVDTLEYGDYLAVIPEVSGNANVVGKNTFYFDPSDALNTGFIFR</sequence>
<dbReference type="PANTHER" id="PTHR33442:SF1">
    <property type="entry name" value="TRANS-3-HYDROXY-L-PROLINE DEHYDRATASE"/>
    <property type="match status" value="1"/>
</dbReference>
<comment type="similarity">
    <text evidence="2">Belongs to the proline racemase family.</text>
</comment>